<dbReference type="InterPro" id="IPR050121">
    <property type="entry name" value="Cytochrome_P450_monoxygenase"/>
</dbReference>
<keyword evidence="3 7" id="KW-0479">Metal-binding</keyword>
<dbReference type="Pfam" id="PF00067">
    <property type="entry name" value="p450"/>
    <property type="match status" value="1"/>
</dbReference>
<dbReference type="GO" id="GO:0005506">
    <property type="term" value="F:iron ion binding"/>
    <property type="evidence" value="ECO:0007669"/>
    <property type="project" value="InterPro"/>
</dbReference>
<dbReference type="OrthoDB" id="3945418at2759"/>
<accession>A0A6A5YZ70</accession>
<dbReference type="InterPro" id="IPR036396">
    <property type="entry name" value="Cyt_P450_sf"/>
</dbReference>
<keyword evidence="4 8" id="KW-0560">Oxidoreductase</keyword>
<dbReference type="AlphaFoldDB" id="A0A6A5YZ70"/>
<keyword evidence="9" id="KW-0812">Transmembrane</keyword>
<evidence type="ECO:0000256" key="8">
    <source>
        <dbReference type="RuleBase" id="RU000461"/>
    </source>
</evidence>
<name>A0A6A5YZ70_9PLEO</name>
<keyword evidence="11" id="KW-1185">Reference proteome</keyword>
<dbReference type="PRINTS" id="PR00463">
    <property type="entry name" value="EP450I"/>
</dbReference>
<organism evidence="10 11">
    <name type="scientific">Lophiotrema nucula</name>
    <dbReference type="NCBI Taxonomy" id="690887"/>
    <lineage>
        <taxon>Eukaryota</taxon>
        <taxon>Fungi</taxon>
        <taxon>Dikarya</taxon>
        <taxon>Ascomycota</taxon>
        <taxon>Pezizomycotina</taxon>
        <taxon>Dothideomycetes</taxon>
        <taxon>Pleosporomycetidae</taxon>
        <taxon>Pleosporales</taxon>
        <taxon>Lophiotremataceae</taxon>
        <taxon>Lophiotrema</taxon>
    </lineage>
</organism>
<dbReference type="InterPro" id="IPR002401">
    <property type="entry name" value="Cyt_P450_E_grp-I"/>
</dbReference>
<evidence type="ECO:0000256" key="5">
    <source>
        <dbReference type="ARBA" id="ARBA00023004"/>
    </source>
</evidence>
<dbReference type="InterPro" id="IPR001128">
    <property type="entry name" value="Cyt_P450"/>
</dbReference>
<feature type="binding site" description="axial binding residue" evidence="7">
    <location>
        <position position="463"/>
    </location>
    <ligand>
        <name>heme</name>
        <dbReference type="ChEBI" id="CHEBI:30413"/>
    </ligand>
    <ligandPart>
        <name>Fe</name>
        <dbReference type="ChEBI" id="CHEBI:18248"/>
    </ligandPart>
</feature>
<sequence length="525" mass="60156">MAFNKAAEELFRVQNWGARDAFVAILSAWCTYWVTVGIYRVYFSPLAKFPGPKLAALTFWYEFYYEIYPHSYQYLWKIKALHEQYGPIIRISPYHIHVNDVNFFDKIYAAGNHKRNRDPWFSHSSPKSWAGAMLEAIDHDLHKMRRSAVSNFFSKRSVQALEPLVIDKAKRLVERLKEDGANGRVVNCNNAMAGMTMDVISAYCFGESMNALSKSEYGKQWLDILHQGVQIRPIARQFPTIMNFLLDLPPKTVAKMNPAVAMMNSFNESLINKISKIKENLDAGVEEKSEYGHRTIFHEMFESTVLREEEKLPFRMMGDASVFLGAGTETTARTLSVTIYYLLTQKRCGDKLRAELRTVLPSKDTKVTLPQLEALPYLTATINEGLRVAHGVTSRHFRIATEEDLQYQQYTIPRGTPVAESLYLLNTDEKTWPEPFKFRPERFIETPEVRKRLVSFGGGSRNCLGMNLAVSELYFALAYLFRELEMEVVDTIEEKDVMTSHDCFIGMSDLGSEGIKIKILGEVKD</sequence>
<dbReference type="Proteomes" id="UP000799770">
    <property type="component" value="Unassembled WGS sequence"/>
</dbReference>
<dbReference type="GO" id="GO:0020037">
    <property type="term" value="F:heme binding"/>
    <property type="evidence" value="ECO:0007669"/>
    <property type="project" value="InterPro"/>
</dbReference>
<dbReference type="GO" id="GO:0004497">
    <property type="term" value="F:monooxygenase activity"/>
    <property type="evidence" value="ECO:0007669"/>
    <property type="project" value="UniProtKB-KW"/>
</dbReference>
<dbReference type="PANTHER" id="PTHR24305:SF157">
    <property type="entry name" value="N-ACETYLTRYPTOPHAN 6-HYDROXYLASE IVOC-RELATED"/>
    <property type="match status" value="1"/>
</dbReference>
<dbReference type="PANTHER" id="PTHR24305">
    <property type="entry name" value="CYTOCHROME P450"/>
    <property type="match status" value="1"/>
</dbReference>
<evidence type="ECO:0000256" key="7">
    <source>
        <dbReference type="PIRSR" id="PIRSR602401-1"/>
    </source>
</evidence>
<dbReference type="InterPro" id="IPR017972">
    <property type="entry name" value="Cyt_P450_CS"/>
</dbReference>
<reference evidence="10" key="1">
    <citation type="journal article" date="2020" name="Stud. Mycol.">
        <title>101 Dothideomycetes genomes: a test case for predicting lifestyles and emergence of pathogens.</title>
        <authorList>
            <person name="Haridas S."/>
            <person name="Albert R."/>
            <person name="Binder M."/>
            <person name="Bloem J."/>
            <person name="Labutti K."/>
            <person name="Salamov A."/>
            <person name="Andreopoulos B."/>
            <person name="Baker S."/>
            <person name="Barry K."/>
            <person name="Bills G."/>
            <person name="Bluhm B."/>
            <person name="Cannon C."/>
            <person name="Castanera R."/>
            <person name="Culley D."/>
            <person name="Daum C."/>
            <person name="Ezra D."/>
            <person name="Gonzalez J."/>
            <person name="Henrissat B."/>
            <person name="Kuo A."/>
            <person name="Liang C."/>
            <person name="Lipzen A."/>
            <person name="Lutzoni F."/>
            <person name="Magnuson J."/>
            <person name="Mondo S."/>
            <person name="Nolan M."/>
            <person name="Ohm R."/>
            <person name="Pangilinan J."/>
            <person name="Park H.-J."/>
            <person name="Ramirez L."/>
            <person name="Alfaro M."/>
            <person name="Sun H."/>
            <person name="Tritt A."/>
            <person name="Yoshinaga Y."/>
            <person name="Zwiers L.-H."/>
            <person name="Turgeon B."/>
            <person name="Goodwin S."/>
            <person name="Spatafora J."/>
            <person name="Crous P."/>
            <person name="Grigoriev I."/>
        </authorList>
    </citation>
    <scope>NUCLEOTIDE SEQUENCE</scope>
    <source>
        <strain evidence="10">CBS 627.86</strain>
    </source>
</reference>
<dbReference type="SUPFAM" id="SSF48264">
    <property type="entry name" value="Cytochrome P450"/>
    <property type="match status" value="1"/>
</dbReference>
<feature type="transmembrane region" description="Helical" evidence="9">
    <location>
        <begin position="21"/>
        <end position="42"/>
    </location>
</feature>
<evidence type="ECO:0000256" key="4">
    <source>
        <dbReference type="ARBA" id="ARBA00023002"/>
    </source>
</evidence>
<dbReference type="PROSITE" id="PS00086">
    <property type="entry name" value="CYTOCHROME_P450"/>
    <property type="match status" value="1"/>
</dbReference>
<keyword evidence="9" id="KW-0472">Membrane</keyword>
<evidence type="ECO:0000256" key="1">
    <source>
        <dbReference type="ARBA" id="ARBA00001971"/>
    </source>
</evidence>
<evidence type="ECO:0000313" key="10">
    <source>
        <dbReference type="EMBL" id="KAF2111418.1"/>
    </source>
</evidence>
<dbReference type="CDD" id="cd11062">
    <property type="entry name" value="CYP58-like"/>
    <property type="match status" value="1"/>
</dbReference>
<keyword evidence="7 8" id="KW-0349">Heme</keyword>
<dbReference type="EMBL" id="ML977334">
    <property type="protein sequence ID" value="KAF2111418.1"/>
    <property type="molecule type" value="Genomic_DNA"/>
</dbReference>
<gene>
    <name evidence="10" type="ORF">BDV96DRAFT_649978</name>
</gene>
<evidence type="ECO:0000256" key="9">
    <source>
        <dbReference type="SAM" id="Phobius"/>
    </source>
</evidence>
<keyword evidence="9" id="KW-1133">Transmembrane helix</keyword>
<evidence type="ECO:0000256" key="2">
    <source>
        <dbReference type="ARBA" id="ARBA00010617"/>
    </source>
</evidence>
<evidence type="ECO:0000256" key="6">
    <source>
        <dbReference type="ARBA" id="ARBA00023033"/>
    </source>
</evidence>
<dbReference type="GO" id="GO:0016705">
    <property type="term" value="F:oxidoreductase activity, acting on paired donors, with incorporation or reduction of molecular oxygen"/>
    <property type="evidence" value="ECO:0007669"/>
    <property type="project" value="InterPro"/>
</dbReference>
<evidence type="ECO:0000256" key="3">
    <source>
        <dbReference type="ARBA" id="ARBA00022723"/>
    </source>
</evidence>
<evidence type="ECO:0000313" key="11">
    <source>
        <dbReference type="Proteomes" id="UP000799770"/>
    </source>
</evidence>
<proteinExistence type="inferred from homology"/>
<comment type="similarity">
    <text evidence="2 8">Belongs to the cytochrome P450 family.</text>
</comment>
<dbReference type="PRINTS" id="PR00385">
    <property type="entry name" value="P450"/>
</dbReference>
<protein>
    <submittedName>
        <fullName evidence="10">Cytochrome P450</fullName>
    </submittedName>
</protein>
<keyword evidence="6 8" id="KW-0503">Monooxygenase</keyword>
<keyword evidence="5 7" id="KW-0408">Iron</keyword>
<comment type="cofactor">
    <cofactor evidence="1 7">
        <name>heme</name>
        <dbReference type="ChEBI" id="CHEBI:30413"/>
    </cofactor>
</comment>
<dbReference type="Gene3D" id="1.10.630.10">
    <property type="entry name" value="Cytochrome P450"/>
    <property type="match status" value="1"/>
</dbReference>